<reference evidence="2" key="1">
    <citation type="journal article" date="2021" name="Proc. Natl. Acad. Sci. U.S.A.">
        <title>A Catalog of Tens of Thousands of Viruses from Human Metagenomes Reveals Hidden Associations with Chronic Diseases.</title>
        <authorList>
            <person name="Tisza M.J."/>
            <person name="Buck C.B."/>
        </authorList>
    </citation>
    <scope>NUCLEOTIDE SEQUENCE</scope>
    <source>
        <strain evidence="2">CtDyb2</strain>
    </source>
</reference>
<name>A0A8S5MDB6_9CAUD</name>
<dbReference type="EMBL" id="BK014875">
    <property type="protein sequence ID" value="DAD79923.1"/>
    <property type="molecule type" value="Genomic_DNA"/>
</dbReference>
<sequence>MGNGPPSYLLKDRSCTSITSLRPPRHSPTYLGLPSRPSFTSATTA</sequence>
<feature type="region of interest" description="Disordered" evidence="1">
    <location>
        <begin position="1"/>
        <end position="45"/>
    </location>
</feature>
<organism evidence="2">
    <name type="scientific">Siphoviridae sp. ctDyb2</name>
    <dbReference type="NCBI Taxonomy" id="2826201"/>
    <lineage>
        <taxon>Viruses</taxon>
        <taxon>Duplodnaviria</taxon>
        <taxon>Heunggongvirae</taxon>
        <taxon>Uroviricota</taxon>
        <taxon>Caudoviricetes</taxon>
    </lineage>
</organism>
<proteinExistence type="predicted"/>
<accession>A0A8S5MDB6</accession>
<evidence type="ECO:0000313" key="2">
    <source>
        <dbReference type="EMBL" id="DAD79923.1"/>
    </source>
</evidence>
<protein>
    <submittedName>
        <fullName evidence="2">Uncharacterized protein</fullName>
    </submittedName>
</protein>
<evidence type="ECO:0000256" key="1">
    <source>
        <dbReference type="SAM" id="MobiDB-lite"/>
    </source>
</evidence>